<dbReference type="EMBL" id="BLXT01000540">
    <property type="protein sequence ID" value="GFN78054.1"/>
    <property type="molecule type" value="Genomic_DNA"/>
</dbReference>
<evidence type="ECO:0000313" key="2">
    <source>
        <dbReference type="Proteomes" id="UP000735302"/>
    </source>
</evidence>
<dbReference type="AlphaFoldDB" id="A0AAV3Y6E0"/>
<dbReference type="Proteomes" id="UP000735302">
    <property type="component" value="Unassembled WGS sequence"/>
</dbReference>
<sequence>MRITHIQQSGSLSSAEEITPYLQIAQEAHVHKPSKLERLPTNNVDFGLTQRSLNAVVPISFGFKKVDLDKEYSPVTLKLNGTLEDLNLTADRVSHSSINL</sequence>
<comment type="caution">
    <text evidence="1">The sequence shown here is derived from an EMBL/GenBank/DDBJ whole genome shotgun (WGS) entry which is preliminary data.</text>
</comment>
<protein>
    <submittedName>
        <fullName evidence="1">Uncharacterized protein</fullName>
    </submittedName>
</protein>
<name>A0AAV3Y6E0_9GAST</name>
<organism evidence="1 2">
    <name type="scientific">Plakobranchus ocellatus</name>
    <dbReference type="NCBI Taxonomy" id="259542"/>
    <lineage>
        <taxon>Eukaryota</taxon>
        <taxon>Metazoa</taxon>
        <taxon>Spiralia</taxon>
        <taxon>Lophotrochozoa</taxon>
        <taxon>Mollusca</taxon>
        <taxon>Gastropoda</taxon>
        <taxon>Heterobranchia</taxon>
        <taxon>Euthyneura</taxon>
        <taxon>Panpulmonata</taxon>
        <taxon>Sacoglossa</taxon>
        <taxon>Placobranchoidea</taxon>
        <taxon>Plakobranchidae</taxon>
        <taxon>Plakobranchus</taxon>
    </lineage>
</organism>
<gene>
    <name evidence="1" type="ORF">PoB_000456000</name>
</gene>
<evidence type="ECO:0000313" key="1">
    <source>
        <dbReference type="EMBL" id="GFN78054.1"/>
    </source>
</evidence>
<accession>A0AAV3Y6E0</accession>
<keyword evidence="2" id="KW-1185">Reference proteome</keyword>
<proteinExistence type="predicted"/>
<reference evidence="1 2" key="1">
    <citation type="journal article" date="2021" name="Elife">
        <title>Chloroplast acquisition without the gene transfer in kleptoplastic sea slugs, Plakobranchus ocellatus.</title>
        <authorList>
            <person name="Maeda T."/>
            <person name="Takahashi S."/>
            <person name="Yoshida T."/>
            <person name="Shimamura S."/>
            <person name="Takaki Y."/>
            <person name="Nagai Y."/>
            <person name="Toyoda A."/>
            <person name="Suzuki Y."/>
            <person name="Arimoto A."/>
            <person name="Ishii H."/>
            <person name="Satoh N."/>
            <person name="Nishiyama T."/>
            <person name="Hasebe M."/>
            <person name="Maruyama T."/>
            <person name="Minagawa J."/>
            <person name="Obokata J."/>
            <person name="Shigenobu S."/>
        </authorList>
    </citation>
    <scope>NUCLEOTIDE SEQUENCE [LARGE SCALE GENOMIC DNA]</scope>
</reference>